<dbReference type="OrthoDB" id="385235at2759"/>
<evidence type="ECO:0000256" key="1">
    <source>
        <dbReference type="SAM" id="MobiDB-lite"/>
    </source>
</evidence>
<feature type="compositionally biased region" description="Basic and acidic residues" evidence="1">
    <location>
        <begin position="93"/>
        <end position="103"/>
    </location>
</feature>
<dbReference type="GO" id="GO:0009507">
    <property type="term" value="C:chloroplast"/>
    <property type="evidence" value="ECO:0007669"/>
    <property type="project" value="EnsemblPlants"/>
</dbReference>
<dbReference type="InterPro" id="IPR058917">
    <property type="entry name" value="RESC6_dom"/>
</dbReference>
<dbReference type="FunCoup" id="A0A068VER0">
    <property type="interactions" value="1208"/>
</dbReference>
<dbReference type="Pfam" id="PF26188">
    <property type="entry name" value="RESC6"/>
    <property type="match status" value="1"/>
</dbReference>
<name>A0A068VER0_COFCA</name>
<dbReference type="InterPro" id="IPR013584">
    <property type="entry name" value="RAP"/>
</dbReference>
<evidence type="ECO:0000313" key="3">
    <source>
        <dbReference type="EMBL" id="CDP19087.1"/>
    </source>
</evidence>
<dbReference type="SMART" id="SM00952">
    <property type="entry name" value="RAP"/>
    <property type="match status" value="1"/>
</dbReference>
<organism evidence="3 4">
    <name type="scientific">Coffea canephora</name>
    <name type="common">Robusta coffee</name>
    <dbReference type="NCBI Taxonomy" id="49390"/>
    <lineage>
        <taxon>Eukaryota</taxon>
        <taxon>Viridiplantae</taxon>
        <taxon>Streptophyta</taxon>
        <taxon>Embryophyta</taxon>
        <taxon>Tracheophyta</taxon>
        <taxon>Spermatophyta</taxon>
        <taxon>Magnoliopsida</taxon>
        <taxon>eudicotyledons</taxon>
        <taxon>Gunneridae</taxon>
        <taxon>Pentapetalae</taxon>
        <taxon>asterids</taxon>
        <taxon>lamiids</taxon>
        <taxon>Gentianales</taxon>
        <taxon>Rubiaceae</taxon>
        <taxon>Ixoroideae</taxon>
        <taxon>Gardenieae complex</taxon>
        <taxon>Bertiereae - Coffeeae clade</taxon>
        <taxon>Coffeeae</taxon>
        <taxon>Coffea</taxon>
    </lineage>
</organism>
<dbReference type="Gene3D" id="3.40.960.10">
    <property type="entry name" value="VSR Endonuclease"/>
    <property type="match status" value="1"/>
</dbReference>
<dbReference type="Gramene" id="CDP19087">
    <property type="protein sequence ID" value="CDP19087"/>
    <property type="gene ID" value="GSCOC_T00002112001"/>
</dbReference>
<proteinExistence type="predicted"/>
<dbReference type="PANTHER" id="PTHR21228">
    <property type="entry name" value="FAST LEU-RICH DOMAIN-CONTAINING"/>
    <property type="match status" value="1"/>
</dbReference>
<dbReference type="InParanoid" id="A0A068VER0"/>
<dbReference type="PhylomeDB" id="A0A068VER0"/>
<dbReference type="GO" id="GO:1901259">
    <property type="term" value="P:chloroplast rRNA processing"/>
    <property type="evidence" value="ECO:0007669"/>
    <property type="project" value="EnsemblPlants"/>
</dbReference>
<protein>
    <recommendedName>
        <fullName evidence="2">RAP domain-containing protein</fullName>
    </recommendedName>
</protein>
<reference evidence="4" key="1">
    <citation type="journal article" date="2014" name="Science">
        <title>The coffee genome provides insight into the convergent evolution of caffeine biosynthesis.</title>
        <authorList>
            <person name="Denoeud F."/>
            <person name="Carretero-Paulet L."/>
            <person name="Dereeper A."/>
            <person name="Droc G."/>
            <person name="Guyot R."/>
            <person name="Pietrella M."/>
            <person name="Zheng C."/>
            <person name="Alberti A."/>
            <person name="Anthony F."/>
            <person name="Aprea G."/>
            <person name="Aury J.M."/>
            <person name="Bento P."/>
            <person name="Bernard M."/>
            <person name="Bocs S."/>
            <person name="Campa C."/>
            <person name="Cenci A."/>
            <person name="Combes M.C."/>
            <person name="Crouzillat D."/>
            <person name="Da Silva C."/>
            <person name="Daddiego L."/>
            <person name="De Bellis F."/>
            <person name="Dussert S."/>
            <person name="Garsmeur O."/>
            <person name="Gayraud T."/>
            <person name="Guignon V."/>
            <person name="Jahn K."/>
            <person name="Jamilloux V."/>
            <person name="Joet T."/>
            <person name="Labadie K."/>
            <person name="Lan T."/>
            <person name="Leclercq J."/>
            <person name="Lepelley M."/>
            <person name="Leroy T."/>
            <person name="Li L.T."/>
            <person name="Librado P."/>
            <person name="Lopez L."/>
            <person name="Munoz A."/>
            <person name="Noel B."/>
            <person name="Pallavicini A."/>
            <person name="Perrotta G."/>
            <person name="Poncet V."/>
            <person name="Pot D."/>
            <person name="Priyono X."/>
            <person name="Rigoreau M."/>
            <person name="Rouard M."/>
            <person name="Rozas J."/>
            <person name="Tranchant-Dubreuil C."/>
            <person name="VanBuren R."/>
            <person name="Zhang Q."/>
            <person name="Andrade A.C."/>
            <person name="Argout X."/>
            <person name="Bertrand B."/>
            <person name="de Kochko A."/>
            <person name="Graziosi G."/>
            <person name="Henry R.J."/>
            <person name="Jayarama X."/>
            <person name="Ming R."/>
            <person name="Nagai C."/>
            <person name="Rounsley S."/>
            <person name="Sankoff D."/>
            <person name="Giuliano G."/>
            <person name="Albert V.A."/>
            <person name="Wincker P."/>
            <person name="Lashermes P."/>
        </authorList>
    </citation>
    <scope>NUCLEOTIDE SEQUENCE [LARGE SCALE GENOMIC DNA]</scope>
    <source>
        <strain evidence="4">cv. DH200-94</strain>
    </source>
</reference>
<dbReference type="GO" id="GO:0005759">
    <property type="term" value="C:mitochondrial matrix"/>
    <property type="evidence" value="ECO:0007669"/>
    <property type="project" value="TreeGrafter"/>
</dbReference>
<dbReference type="GO" id="GO:0000963">
    <property type="term" value="P:mitochondrial RNA processing"/>
    <property type="evidence" value="ECO:0007669"/>
    <property type="project" value="TreeGrafter"/>
</dbReference>
<gene>
    <name evidence="3" type="ORF">GSCOC_T00002112001</name>
</gene>
<evidence type="ECO:0000313" key="4">
    <source>
        <dbReference type="Proteomes" id="UP000295252"/>
    </source>
</evidence>
<dbReference type="GO" id="GO:0044528">
    <property type="term" value="P:regulation of mitochondrial mRNA stability"/>
    <property type="evidence" value="ECO:0007669"/>
    <property type="project" value="TreeGrafter"/>
</dbReference>
<dbReference type="GO" id="GO:0003723">
    <property type="term" value="F:RNA binding"/>
    <property type="evidence" value="ECO:0007669"/>
    <property type="project" value="TreeGrafter"/>
</dbReference>
<dbReference type="Pfam" id="PF08373">
    <property type="entry name" value="RAP"/>
    <property type="match status" value="1"/>
</dbReference>
<dbReference type="PANTHER" id="PTHR21228:SF40">
    <property type="entry name" value="LD45607P"/>
    <property type="match status" value="1"/>
</dbReference>
<dbReference type="OMA" id="FSHVWRT"/>
<dbReference type="InterPro" id="IPR050870">
    <property type="entry name" value="FAST_kinase"/>
</dbReference>
<dbReference type="EMBL" id="HG739428">
    <property type="protein sequence ID" value="CDP19087.1"/>
    <property type="molecule type" value="Genomic_DNA"/>
</dbReference>
<feature type="domain" description="RAP" evidence="2">
    <location>
        <begin position="623"/>
        <end position="681"/>
    </location>
</feature>
<accession>A0A068VER0</accession>
<dbReference type="Proteomes" id="UP000295252">
    <property type="component" value="Chromosome V"/>
</dbReference>
<dbReference type="STRING" id="49390.A0A068VER0"/>
<keyword evidence="4" id="KW-1185">Reference proteome</keyword>
<feature type="region of interest" description="Disordered" evidence="1">
    <location>
        <begin position="77"/>
        <end position="104"/>
    </location>
</feature>
<dbReference type="PROSITE" id="PS51286">
    <property type="entry name" value="RAP"/>
    <property type="match status" value="1"/>
</dbReference>
<dbReference type="AlphaFoldDB" id="A0A068VER0"/>
<sequence>MEKLILSTTAFPSFQRKPSLLSTLVPSDATVKLAAATIPITSTKTKSPSHFGLLLHRSCCVNPYKGNNAVGVRTLHHDHDVDDSNDKDDAEVAGDHQLQKEDSASTDWEVKFLGQMGPFQNLPSEKRKEQQKSRLLQDTDKMDWCVRARKIALKSIENRGLTSVLKNSVNGNKKKRKKNKKKSKVEDVVIKELDDDSDFDIHEGDFNNVADLHSSDDTSDLREMVSMMADGMFQERKDKTMETFIQRISQFSGPSDHRKEINLNKLIVEAQTAEQVLEVTADMIMAVVKGLSPSPLSPLNIATALHRIAKNMEKVSMTRARRLALARHKEMSMLVGIAMTALPECSAQGISNIAWALSKIGGELLYLSEMDKLAEVALTKVGEFNSQNVANIAGAFASMRHSSPELFLGLARRASEIIDLFQPQEIAQLLWAFASLFEPADLLLDSLDHVFNNINQFKYSMDVVTKNASLETGREVNGEATSESNLCSPVLSFNRDQLGNISWSYSVFGQMERVFFNHVWRTLSQLEEQKISEQYREGVVFASQIHLVNLCLKHEFPHLQLSLKSDLEEKVARAGRTKRFNQKTTSSFQMEVARLLVSTGLDWVKEYEMEGYTLDAVLVDIKVALEIDGPTHFSRNSGVPLGHTMLKRRYIAAAGWKLVSVPHQEWEELQGEFEQLDYLRRILDDHICKEREHHSVW</sequence>
<evidence type="ECO:0000259" key="2">
    <source>
        <dbReference type="PROSITE" id="PS51286"/>
    </source>
</evidence>
<dbReference type="GO" id="GO:0035770">
    <property type="term" value="C:ribonucleoprotein granule"/>
    <property type="evidence" value="ECO:0007669"/>
    <property type="project" value="TreeGrafter"/>
</dbReference>